<dbReference type="Pfam" id="PF22936">
    <property type="entry name" value="Pol_BBD"/>
    <property type="match status" value="1"/>
</dbReference>
<feature type="compositionally biased region" description="Polar residues" evidence="1">
    <location>
        <begin position="138"/>
        <end position="162"/>
    </location>
</feature>
<sequence>MQLKSQIQNLPKGNLSITEYFEKKRAIADSLAESLYFVQDDDFISFVLNGLDSSFSIFKAAFNMRSGPITPEELFGLLFQEKEHLAEELRSTTVNTHFGSAPSHALLTYNSSYPASPLNTNQSSILGPPPLFNHLAHNPQNHAQSTVPQQHSHTSFSRSNNRQSKRRVQCQIYGKNNHDARNCYNHSNEKDFPPTRQPPSRSTPKQAHLASPSTIVDPAWYFDSGATHHVTSDMANLSLQADYTGNDGLAVGNGMKLPISHIGSSILSTPTRPIYLNNILHVPQISKNLLSVSEITRDNNVHMDFHPYDCYVKDLQGWKLLRGTLDDGLYRLQLSSPHSRSSPPSVFLGEHTSLVGWQRQLAHPNEALLRRYSSHHKGYLCYHVVSSQIYITRHVVFDENIFPYSSMLPTAKSSSSSSHSSNSSFSYLIKLLNI</sequence>
<evidence type="ECO:0000313" key="4">
    <source>
        <dbReference type="EMBL" id="OIT30912.1"/>
    </source>
</evidence>
<evidence type="ECO:0000259" key="3">
    <source>
        <dbReference type="Pfam" id="PF25597"/>
    </source>
</evidence>
<dbReference type="InterPro" id="IPR057670">
    <property type="entry name" value="SH3_retrovirus"/>
</dbReference>
<dbReference type="InterPro" id="IPR054722">
    <property type="entry name" value="PolX-like_BBD"/>
</dbReference>
<proteinExistence type="predicted"/>
<dbReference type="PANTHER" id="PTHR47481:SF28">
    <property type="entry name" value="RETROTRANSPOSON COPIA-LIKE N-TERMINAL DOMAIN-CONTAINING PROTEIN"/>
    <property type="match status" value="1"/>
</dbReference>
<feature type="domain" description="Retrovirus-related Pol polyprotein from transposon TNT 1-94-like beta-barrel" evidence="2">
    <location>
        <begin position="220"/>
        <end position="297"/>
    </location>
</feature>
<dbReference type="PANTHER" id="PTHR47481">
    <property type="match status" value="1"/>
</dbReference>
<evidence type="ECO:0000256" key="1">
    <source>
        <dbReference type="SAM" id="MobiDB-lite"/>
    </source>
</evidence>
<evidence type="ECO:0000259" key="2">
    <source>
        <dbReference type="Pfam" id="PF22936"/>
    </source>
</evidence>
<keyword evidence="5" id="KW-1185">Reference proteome</keyword>
<evidence type="ECO:0000313" key="5">
    <source>
        <dbReference type="Proteomes" id="UP000187609"/>
    </source>
</evidence>
<comment type="caution">
    <text evidence="4">The sequence shown here is derived from an EMBL/GenBank/DDBJ whole genome shotgun (WGS) entry which is preliminary data.</text>
</comment>
<dbReference type="Proteomes" id="UP000187609">
    <property type="component" value="Unassembled WGS sequence"/>
</dbReference>
<feature type="region of interest" description="Disordered" evidence="1">
    <location>
        <begin position="120"/>
        <end position="210"/>
    </location>
</feature>
<organism evidence="4 5">
    <name type="scientific">Nicotiana attenuata</name>
    <name type="common">Coyote tobacco</name>
    <dbReference type="NCBI Taxonomy" id="49451"/>
    <lineage>
        <taxon>Eukaryota</taxon>
        <taxon>Viridiplantae</taxon>
        <taxon>Streptophyta</taxon>
        <taxon>Embryophyta</taxon>
        <taxon>Tracheophyta</taxon>
        <taxon>Spermatophyta</taxon>
        <taxon>Magnoliopsida</taxon>
        <taxon>eudicotyledons</taxon>
        <taxon>Gunneridae</taxon>
        <taxon>Pentapetalae</taxon>
        <taxon>asterids</taxon>
        <taxon>lamiids</taxon>
        <taxon>Solanales</taxon>
        <taxon>Solanaceae</taxon>
        <taxon>Nicotianoideae</taxon>
        <taxon>Nicotianeae</taxon>
        <taxon>Nicotiana</taxon>
    </lineage>
</organism>
<feature type="domain" description="Retroviral polymerase SH3-like" evidence="3">
    <location>
        <begin position="371"/>
        <end position="406"/>
    </location>
</feature>
<protein>
    <recommendedName>
        <fullName evidence="6">Retrovirus-related pol polyprotein from transposon tnt 1-94</fullName>
    </recommendedName>
</protein>
<dbReference type="AlphaFoldDB" id="A0A314KNU6"/>
<reference evidence="4" key="1">
    <citation type="submission" date="2016-11" db="EMBL/GenBank/DDBJ databases">
        <title>The genome of Nicotiana attenuata.</title>
        <authorList>
            <person name="Xu S."/>
            <person name="Brockmoeller T."/>
            <person name="Gaquerel E."/>
            <person name="Navarro A."/>
            <person name="Kuhl H."/>
            <person name="Gase K."/>
            <person name="Ling Z."/>
            <person name="Zhou W."/>
            <person name="Kreitzer C."/>
            <person name="Stanke M."/>
            <person name="Tang H."/>
            <person name="Lyons E."/>
            <person name="Pandey P."/>
            <person name="Pandey S.P."/>
            <person name="Timmermann B."/>
            <person name="Baldwin I.T."/>
        </authorList>
    </citation>
    <scope>NUCLEOTIDE SEQUENCE [LARGE SCALE GENOMIC DNA]</scope>
    <source>
        <strain evidence="4">UT</strain>
    </source>
</reference>
<dbReference type="Pfam" id="PF25597">
    <property type="entry name" value="SH3_retrovirus"/>
    <property type="match status" value="1"/>
</dbReference>
<dbReference type="Gramene" id="OIT30912">
    <property type="protein sequence ID" value="OIT30912"/>
    <property type="gene ID" value="A4A49_12719"/>
</dbReference>
<name>A0A314KNU6_NICAT</name>
<dbReference type="EMBL" id="MJEQ01001394">
    <property type="protein sequence ID" value="OIT30912.1"/>
    <property type="molecule type" value="Genomic_DNA"/>
</dbReference>
<evidence type="ECO:0008006" key="6">
    <source>
        <dbReference type="Google" id="ProtNLM"/>
    </source>
</evidence>
<gene>
    <name evidence="4" type="ORF">A4A49_12719</name>
</gene>
<accession>A0A314KNU6</accession>
<feature type="compositionally biased region" description="Basic and acidic residues" evidence="1">
    <location>
        <begin position="176"/>
        <end position="193"/>
    </location>
</feature>